<comment type="caution">
    <text evidence="7">The sequence shown here is derived from an EMBL/GenBank/DDBJ whole genome shotgun (WGS) entry which is preliminary data.</text>
</comment>
<keyword evidence="4 5" id="KW-0472">Membrane</keyword>
<evidence type="ECO:0000256" key="4">
    <source>
        <dbReference type="ARBA" id="ARBA00023136"/>
    </source>
</evidence>
<dbReference type="GO" id="GO:0016020">
    <property type="term" value="C:membrane"/>
    <property type="evidence" value="ECO:0007669"/>
    <property type="project" value="UniProtKB-SubCell"/>
</dbReference>
<dbReference type="Proteomes" id="UP000192578">
    <property type="component" value="Unassembled WGS sequence"/>
</dbReference>
<dbReference type="InterPro" id="IPR050186">
    <property type="entry name" value="TPT_transporter"/>
</dbReference>
<dbReference type="OrthoDB" id="417037at2759"/>
<protein>
    <submittedName>
        <fullName evidence="7">UDP-N-acetylglucosamine/UDP-glucose/GDP-mannose transporter</fullName>
    </submittedName>
</protein>
<feature type="transmembrane region" description="Helical" evidence="5">
    <location>
        <begin position="115"/>
        <end position="132"/>
    </location>
</feature>
<evidence type="ECO:0000313" key="7">
    <source>
        <dbReference type="EMBL" id="OQV16464.1"/>
    </source>
</evidence>
<evidence type="ECO:0000256" key="1">
    <source>
        <dbReference type="ARBA" id="ARBA00004141"/>
    </source>
</evidence>
<evidence type="ECO:0000313" key="8">
    <source>
        <dbReference type="Proteomes" id="UP000192578"/>
    </source>
</evidence>
<evidence type="ECO:0000256" key="3">
    <source>
        <dbReference type="ARBA" id="ARBA00022989"/>
    </source>
</evidence>
<dbReference type="AlphaFoldDB" id="A0A1W0WMM7"/>
<dbReference type="PANTHER" id="PTHR11132">
    <property type="entry name" value="SOLUTE CARRIER FAMILY 35"/>
    <property type="match status" value="1"/>
</dbReference>
<evidence type="ECO:0000256" key="2">
    <source>
        <dbReference type="ARBA" id="ARBA00022692"/>
    </source>
</evidence>
<feature type="domain" description="Sugar phosphate transporter" evidence="6">
    <location>
        <begin position="30"/>
        <end position="306"/>
    </location>
</feature>
<feature type="transmembrane region" description="Helical" evidence="5">
    <location>
        <begin position="231"/>
        <end position="251"/>
    </location>
</feature>
<evidence type="ECO:0000256" key="5">
    <source>
        <dbReference type="SAM" id="Phobius"/>
    </source>
</evidence>
<keyword evidence="8" id="KW-1185">Reference proteome</keyword>
<feature type="transmembrane region" description="Helical" evidence="5">
    <location>
        <begin position="289"/>
        <end position="310"/>
    </location>
</feature>
<feature type="transmembrane region" description="Helical" evidence="5">
    <location>
        <begin position="47"/>
        <end position="65"/>
    </location>
</feature>
<dbReference type="EMBL" id="MTYJ01000074">
    <property type="protein sequence ID" value="OQV16464.1"/>
    <property type="molecule type" value="Genomic_DNA"/>
</dbReference>
<name>A0A1W0WMM7_HYPEX</name>
<organism evidence="7 8">
    <name type="scientific">Hypsibius exemplaris</name>
    <name type="common">Freshwater tardigrade</name>
    <dbReference type="NCBI Taxonomy" id="2072580"/>
    <lineage>
        <taxon>Eukaryota</taxon>
        <taxon>Metazoa</taxon>
        <taxon>Ecdysozoa</taxon>
        <taxon>Tardigrada</taxon>
        <taxon>Eutardigrada</taxon>
        <taxon>Parachela</taxon>
        <taxon>Hypsibioidea</taxon>
        <taxon>Hypsibiidae</taxon>
        <taxon>Hypsibius</taxon>
    </lineage>
</organism>
<feature type="transmembrane region" description="Helical" evidence="5">
    <location>
        <begin position="21"/>
        <end position="41"/>
    </location>
</feature>
<accession>A0A1W0WMM7</accession>
<evidence type="ECO:0000259" key="6">
    <source>
        <dbReference type="Pfam" id="PF03151"/>
    </source>
</evidence>
<reference evidence="8" key="1">
    <citation type="submission" date="2017-01" db="EMBL/GenBank/DDBJ databases">
        <title>Comparative genomics of anhydrobiosis in the tardigrade Hypsibius dujardini.</title>
        <authorList>
            <person name="Yoshida Y."/>
            <person name="Koutsovoulos G."/>
            <person name="Laetsch D."/>
            <person name="Stevens L."/>
            <person name="Kumar S."/>
            <person name="Horikawa D."/>
            <person name="Ishino K."/>
            <person name="Komine S."/>
            <person name="Tomita M."/>
            <person name="Blaxter M."/>
            <person name="Arakawa K."/>
        </authorList>
    </citation>
    <scope>NUCLEOTIDE SEQUENCE [LARGE SCALE GENOMIC DNA]</scope>
    <source>
        <strain evidence="8">Z151</strain>
    </source>
</reference>
<keyword evidence="2 5" id="KW-0812">Transmembrane</keyword>
<sequence>MQTEMLTPQQQQESALRLKKILSALGYAVASLLMMTVNKTVLTSYGFPSYEVLGLGQIVATVVVLRTAKALTWISFPDANTNGARRAWPLSLIFIGNLFFGLGGTKKLSLPMFTVLRRFSILFTMIAEVIFLKGRPSVKVQLSVYGMIIGSIVAASGDLGFDAVGYFFLLINDVFTAANGVATKKLLNSKELGEYGLLYYNSLFVLVPLLTFVVMSGQFEKALSFQRWSEWGFIVGFFLSCFMGFIINYTIVMCTMYNSALTTTVIGALKNILTVYIGMGIGGDYLFSWINFLGLNISVVASLFYSYVVFFETEAKKAVRQLTTVA</sequence>
<gene>
    <name evidence="7" type="ORF">BV898_09454</name>
</gene>
<proteinExistence type="predicted"/>
<dbReference type="Pfam" id="PF03151">
    <property type="entry name" value="TPT"/>
    <property type="match status" value="1"/>
</dbReference>
<comment type="subcellular location">
    <subcellularLocation>
        <location evidence="1">Membrane</location>
        <topology evidence="1">Multi-pass membrane protein</topology>
    </subcellularLocation>
</comment>
<feature type="transmembrane region" description="Helical" evidence="5">
    <location>
        <begin position="197"/>
        <end position="219"/>
    </location>
</feature>
<feature type="transmembrane region" description="Helical" evidence="5">
    <location>
        <begin position="86"/>
        <end position="103"/>
    </location>
</feature>
<keyword evidence="3 5" id="KW-1133">Transmembrane helix</keyword>
<dbReference type="InterPro" id="IPR004853">
    <property type="entry name" value="Sugar_P_trans_dom"/>
</dbReference>